<sequence length="84" mass="9379">MARSIGMAADATVFRAVITKKYKRNEEPFTTYEGPYGSAAAARARVTFWQNHLAERDENGDVSTEQWATGHVESGTVAWTRCPR</sequence>
<gene>
    <name evidence="1" type="ORF">Geonosis_00043</name>
</gene>
<name>A0AAU7GZB0_9CAUD</name>
<protein>
    <submittedName>
        <fullName evidence="1">Uncharacterized protein</fullName>
    </submittedName>
</protein>
<reference evidence="1" key="1">
    <citation type="submission" date="2024-05" db="EMBL/GenBank/DDBJ databases">
        <title>Isolation and characterization of the new Streptomyces phages Kamino, Geonosis, Abafar and Scarif infecting a broad range of host species.</title>
        <authorList>
            <person name="Rackow B."/>
            <person name="Rolland C."/>
            <person name="Mohnen I."/>
            <person name="Wittmann J."/>
            <person name="Muesken M."/>
            <person name="Overmann J."/>
            <person name="Frunzke J."/>
        </authorList>
    </citation>
    <scope>NUCLEOTIDE SEQUENCE</scope>
</reference>
<proteinExistence type="predicted"/>
<accession>A0AAU7GZB0</accession>
<organism evidence="1">
    <name type="scientific">Streptomyces phage Geonosis</name>
    <dbReference type="NCBI Taxonomy" id="3158856"/>
    <lineage>
        <taxon>Viruses</taxon>
        <taxon>Duplodnaviria</taxon>
        <taxon>Heunggongvirae</taxon>
        <taxon>Uroviricota</taxon>
        <taxon>Caudoviricetes</taxon>
    </lineage>
</organism>
<evidence type="ECO:0000313" key="1">
    <source>
        <dbReference type="EMBL" id="XBM95008.1"/>
    </source>
</evidence>
<dbReference type="EMBL" id="PP750866">
    <property type="protein sequence ID" value="XBM95008.1"/>
    <property type="molecule type" value="Genomic_DNA"/>
</dbReference>